<gene>
    <name evidence="2" type="ORF">CVT25_001072</name>
</gene>
<reference evidence="2 3" key="1">
    <citation type="journal article" date="2018" name="Evol. Lett.">
        <title>Horizontal gene cluster transfer increased hallucinogenic mushroom diversity.</title>
        <authorList>
            <person name="Reynolds H.T."/>
            <person name="Vijayakumar V."/>
            <person name="Gluck-Thaler E."/>
            <person name="Korotkin H.B."/>
            <person name="Matheny P.B."/>
            <person name="Slot J.C."/>
        </authorList>
    </citation>
    <scope>NUCLEOTIDE SEQUENCE [LARGE SCALE GENOMIC DNA]</scope>
    <source>
        <strain evidence="2 3">2631</strain>
    </source>
</reference>
<proteinExistence type="predicted"/>
<dbReference type="OrthoDB" id="3366659at2759"/>
<evidence type="ECO:0000313" key="3">
    <source>
        <dbReference type="Proteomes" id="UP000283269"/>
    </source>
</evidence>
<evidence type="ECO:0000256" key="1">
    <source>
        <dbReference type="SAM" id="Coils"/>
    </source>
</evidence>
<evidence type="ECO:0000313" key="2">
    <source>
        <dbReference type="EMBL" id="PPQ87993.1"/>
    </source>
</evidence>
<name>A0A409XB24_PSICY</name>
<keyword evidence="3" id="KW-1185">Reference proteome</keyword>
<accession>A0A409XB24</accession>
<dbReference type="AlphaFoldDB" id="A0A409XB24"/>
<keyword evidence="1" id="KW-0175">Coiled coil</keyword>
<dbReference type="PANTHER" id="PTHR41390:SF1">
    <property type="entry name" value="NADH-UBIQUINONE OXIDOREDUCTASE 213 KDA SUBUNIT"/>
    <property type="match status" value="1"/>
</dbReference>
<comment type="caution">
    <text evidence="2">The sequence shown here is derived from an EMBL/GenBank/DDBJ whole genome shotgun (WGS) entry which is preliminary data.</text>
</comment>
<dbReference type="STRING" id="93625.A0A409XB24"/>
<dbReference type="PANTHER" id="PTHR41390">
    <property type="entry name" value="CHROMOSOME 7, WHOLE GENOME SHOTGUN SEQUENCE"/>
    <property type="match status" value="1"/>
</dbReference>
<protein>
    <submittedName>
        <fullName evidence="2">Uncharacterized protein</fullName>
    </submittedName>
</protein>
<sequence length="236" mass="26222">MEDSRLRTVAATSAFVTGVYSSVRKLPHPGVVALAAAFNSSVTGASFFGCREFLVSPTLTRLAPWPQYVRRRQELGIESQPEDHNKSNVPVSLPDLRANQLLDSAISGASVVGVFHAISRRPGAIPAMMTAGAVCTLLQYGYNELNIVRLQYISRLREENRPAMAAPSSKARNNSESQQESLPLLESLLSFIGIKSMPEEEYLEKMKKTRESHLKRIVELEQKIQEEQGLKERNKP</sequence>
<dbReference type="EMBL" id="NHYD01002181">
    <property type="protein sequence ID" value="PPQ87993.1"/>
    <property type="molecule type" value="Genomic_DNA"/>
</dbReference>
<feature type="coiled-coil region" evidence="1">
    <location>
        <begin position="203"/>
        <end position="230"/>
    </location>
</feature>
<organism evidence="2 3">
    <name type="scientific">Psilocybe cyanescens</name>
    <dbReference type="NCBI Taxonomy" id="93625"/>
    <lineage>
        <taxon>Eukaryota</taxon>
        <taxon>Fungi</taxon>
        <taxon>Dikarya</taxon>
        <taxon>Basidiomycota</taxon>
        <taxon>Agaricomycotina</taxon>
        <taxon>Agaricomycetes</taxon>
        <taxon>Agaricomycetidae</taxon>
        <taxon>Agaricales</taxon>
        <taxon>Agaricineae</taxon>
        <taxon>Strophariaceae</taxon>
        <taxon>Psilocybe</taxon>
    </lineage>
</organism>
<dbReference type="Proteomes" id="UP000283269">
    <property type="component" value="Unassembled WGS sequence"/>
</dbReference>
<dbReference type="InParanoid" id="A0A409XB24"/>